<feature type="domain" description="Plastocyanin-like" evidence="9">
    <location>
        <begin position="418"/>
        <end position="538"/>
    </location>
</feature>
<evidence type="ECO:0000256" key="5">
    <source>
        <dbReference type="ARBA" id="ARBA00023008"/>
    </source>
</evidence>
<dbReference type="EMBL" id="MU032347">
    <property type="protein sequence ID" value="KAF3765739.1"/>
    <property type="molecule type" value="Genomic_DNA"/>
</dbReference>
<protein>
    <recommendedName>
        <fullName evidence="13">Laccase</fullName>
    </recommendedName>
</protein>
<dbReference type="CDD" id="cd13901">
    <property type="entry name" value="CuRO_3_MaLCC_like"/>
    <property type="match status" value="1"/>
</dbReference>
<accession>A0A9P5CNR5</accession>
<dbReference type="FunFam" id="2.60.40.420:FF:000038">
    <property type="entry name" value="Extracellular dihydrogeodin oxidase/laccase"/>
    <property type="match status" value="1"/>
</dbReference>
<evidence type="ECO:0000259" key="8">
    <source>
        <dbReference type="Pfam" id="PF00394"/>
    </source>
</evidence>
<dbReference type="FunFam" id="2.60.40.420:FF:000021">
    <property type="entry name" value="Extracellular dihydrogeodin oxidase/laccase"/>
    <property type="match status" value="1"/>
</dbReference>
<evidence type="ECO:0000256" key="7">
    <source>
        <dbReference type="SAM" id="SignalP"/>
    </source>
</evidence>
<evidence type="ECO:0000256" key="6">
    <source>
        <dbReference type="ARBA" id="ARBA00023180"/>
    </source>
</evidence>
<evidence type="ECO:0000256" key="3">
    <source>
        <dbReference type="ARBA" id="ARBA00022737"/>
    </source>
</evidence>
<dbReference type="Proteomes" id="UP000803844">
    <property type="component" value="Unassembled WGS sequence"/>
</dbReference>
<evidence type="ECO:0000256" key="1">
    <source>
        <dbReference type="ARBA" id="ARBA00010609"/>
    </source>
</evidence>
<proteinExistence type="inferred from homology"/>
<dbReference type="PANTHER" id="PTHR11709">
    <property type="entry name" value="MULTI-COPPER OXIDASE"/>
    <property type="match status" value="1"/>
</dbReference>
<dbReference type="Pfam" id="PF07731">
    <property type="entry name" value="Cu-oxidase_2"/>
    <property type="match status" value="1"/>
</dbReference>
<feature type="domain" description="Plastocyanin-like" evidence="10">
    <location>
        <begin position="72"/>
        <end position="187"/>
    </location>
</feature>
<dbReference type="PANTHER" id="PTHR11709:SF71">
    <property type="entry name" value="OXIDOREDUCTASE TPCJ"/>
    <property type="match status" value="1"/>
</dbReference>
<dbReference type="AlphaFoldDB" id="A0A9P5CNR5"/>
<dbReference type="OrthoDB" id="2121828at2759"/>
<dbReference type="CDD" id="cd13880">
    <property type="entry name" value="CuRO_2_MaLCC_like"/>
    <property type="match status" value="1"/>
</dbReference>
<dbReference type="InterPro" id="IPR008972">
    <property type="entry name" value="Cupredoxin"/>
</dbReference>
<evidence type="ECO:0000256" key="4">
    <source>
        <dbReference type="ARBA" id="ARBA00023002"/>
    </source>
</evidence>
<dbReference type="SUPFAM" id="SSF49503">
    <property type="entry name" value="Cupredoxins"/>
    <property type="match status" value="3"/>
</dbReference>
<dbReference type="RefSeq" id="XP_040776700.1">
    <property type="nucleotide sequence ID" value="XM_040925149.1"/>
</dbReference>
<keyword evidence="2" id="KW-0479">Metal-binding</keyword>
<dbReference type="InterPro" id="IPR011706">
    <property type="entry name" value="Cu-oxidase_C"/>
</dbReference>
<evidence type="ECO:0000256" key="2">
    <source>
        <dbReference type="ARBA" id="ARBA00022723"/>
    </source>
</evidence>
<dbReference type="InterPro" id="IPR001117">
    <property type="entry name" value="Cu-oxidase_2nd"/>
</dbReference>
<reference evidence="11" key="1">
    <citation type="journal article" date="2020" name="Phytopathology">
        <title>Genome sequence of the chestnut blight fungus Cryphonectria parasitica EP155: A fundamental resource for an archetypical invasive plant pathogen.</title>
        <authorList>
            <person name="Crouch J.A."/>
            <person name="Dawe A."/>
            <person name="Aerts A."/>
            <person name="Barry K."/>
            <person name="Churchill A.C.L."/>
            <person name="Grimwood J."/>
            <person name="Hillman B."/>
            <person name="Milgroom M.G."/>
            <person name="Pangilinan J."/>
            <person name="Smith M."/>
            <person name="Salamov A."/>
            <person name="Schmutz J."/>
            <person name="Yadav J."/>
            <person name="Grigoriev I.V."/>
            <person name="Nuss D."/>
        </authorList>
    </citation>
    <scope>NUCLEOTIDE SEQUENCE</scope>
    <source>
        <strain evidence="11">EP155</strain>
    </source>
</reference>
<keyword evidence="6" id="KW-0325">Glycoprotein</keyword>
<keyword evidence="4" id="KW-0560">Oxidoreductase</keyword>
<evidence type="ECO:0000259" key="10">
    <source>
        <dbReference type="Pfam" id="PF07732"/>
    </source>
</evidence>
<evidence type="ECO:0000313" key="11">
    <source>
        <dbReference type="EMBL" id="KAF3765739.1"/>
    </source>
</evidence>
<dbReference type="InterPro" id="IPR045087">
    <property type="entry name" value="Cu-oxidase_fam"/>
</dbReference>
<sequence length="575" mass="63072">MMKHTLLALSLLTGALATVIPHRPDLHHDLKPRASCENTATSRDCWGDYSIDTDYYTTTPDTGVTREYWLNVEEGPCSPDGVEVSACMSFNGTIPGPTLSADWGDTLKIHVYNNLTTNGTSIHWHGLRQLYSSQMDGVPGVTQCPIAPGEEMTYEFRVTQYGSTWYHSHFSLQYGEGLFGPLILNGPATADYDEDLGLLFLQDWSHTPAFELWDTAKQGGQPQLENGLINGTNTYNNSGTVTGQKWETTFEAGKKYLFRIVNVALEGHFDFSIDGHNLTVIGNDLVPIVPYTTDSLLISIGQRYDVIVEANAEAGDYWLRAGWQTACATNGNAAGITGIIRYDSSSTADPTTTGNTVSTFCGDEPIESLVPYLKKDVGNIVSTSEEDLYFSFGSYFTWTLNGSSFYIDYTDPTLDYVFDNSTSFPTDYNAVNVGASSPNASEWTVLIITDETGFGIYHPIHLHGHDFWIVGSEAATFDIDTFKPNTTNPARRDTTVLPANGYLALAFQLDNPGAWVSHCHIAWHASEGFSIEFVESEDQISTTLGSSASTLVKDTCASYNTYNATAVFHQDDSGI</sequence>
<keyword evidence="7" id="KW-0732">Signal</keyword>
<dbReference type="Pfam" id="PF00394">
    <property type="entry name" value="Cu-oxidase"/>
    <property type="match status" value="1"/>
</dbReference>
<feature type="chain" id="PRO_5040356298" description="Laccase" evidence="7">
    <location>
        <begin position="18"/>
        <end position="575"/>
    </location>
</feature>
<dbReference type="InterPro" id="IPR011707">
    <property type="entry name" value="Cu-oxidase-like_N"/>
</dbReference>
<gene>
    <name evidence="11" type="ORF">M406DRAFT_68157</name>
</gene>
<keyword evidence="12" id="KW-1185">Reference proteome</keyword>
<evidence type="ECO:0000313" key="12">
    <source>
        <dbReference type="Proteomes" id="UP000803844"/>
    </source>
</evidence>
<name>A0A9P5CNR5_CRYP1</name>
<keyword evidence="5" id="KW-0186">Copper</keyword>
<feature type="domain" description="Plastocyanin-like" evidence="8">
    <location>
        <begin position="198"/>
        <end position="344"/>
    </location>
</feature>
<dbReference type="GO" id="GO:0016491">
    <property type="term" value="F:oxidoreductase activity"/>
    <property type="evidence" value="ECO:0007669"/>
    <property type="project" value="UniProtKB-KW"/>
</dbReference>
<comment type="similarity">
    <text evidence="1">Belongs to the multicopper oxidase family.</text>
</comment>
<dbReference type="GeneID" id="63842278"/>
<comment type="caution">
    <text evidence="11">The sequence shown here is derived from an EMBL/GenBank/DDBJ whole genome shotgun (WGS) entry which is preliminary data.</text>
</comment>
<feature type="signal peptide" evidence="7">
    <location>
        <begin position="1"/>
        <end position="17"/>
    </location>
</feature>
<dbReference type="Pfam" id="PF07732">
    <property type="entry name" value="Cu-oxidase_3"/>
    <property type="match status" value="1"/>
</dbReference>
<dbReference type="CDD" id="cd13854">
    <property type="entry name" value="CuRO_1_MaLCC_like"/>
    <property type="match status" value="1"/>
</dbReference>
<dbReference type="GO" id="GO:0005507">
    <property type="term" value="F:copper ion binding"/>
    <property type="evidence" value="ECO:0007669"/>
    <property type="project" value="InterPro"/>
</dbReference>
<organism evidence="11 12">
    <name type="scientific">Cryphonectria parasitica (strain ATCC 38755 / EP155)</name>
    <dbReference type="NCBI Taxonomy" id="660469"/>
    <lineage>
        <taxon>Eukaryota</taxon>
        <taxon>Fungi</taxon>
        <taxon>Dikarya</taxon>
        <taxon>Ascomycota</taxon>
        <taxon>Pezizomycotina</taxon>
        <taxon>Sordariomycetes</taxon>
        <taxon>Sordariomycetidae</taxon>
        <taxon>Diaporthales</taxon>
        <taxon>Cryphonectriaceae</taxon>
        <taxon>Cryphonectria-Endothia species complex</taxon>
        <taxon>Cryphonectria</taxon>
    </lineage>
</organism>
<keyword evidence="3" id="KW-0677">Repeat</keyword>
<dbReference type="Gene3D" id="2.60.40.420">
    <property type="entry name" value="Cupredoxins - blue copper proteins"/>
    <property type="match status" value="3"/>
</dbReference>
<evidence type="ECO:0008006" key="13">
    <source>
        <dbReference type="Google" id="ProtNLM"/>
    </source>
</evidence>
<evidence type="ECO:0000259" key="9">
    <source>
        <dbReference type="Pfam" id="PF07731"/>
    </source>
</evidence>